<dbReference type="RefSeq" id="WP_076817616.1">
    <property type="nucleotide sequence ID" value="NZ_MOMC01000029.1"/>
</dbReference>
<dbReference type="Proteomes" id="UP000188929">
    <property type="component" value="Unassembled WGS sequence"/>
</dbReference>
<proteinExistence type="predicted"/>
<evidence type="ECO:0000256" key="1">
    <source>
        <dbReference type="SAM" id="MobiDB-lite"/>
    </source>
</evidence>
<dbReference type="AlphaFoldDB" id="A0A1V2IAM9"/>
<dbReference type="NCBIfam" id="TIGR02032">
    <property type="entry name" value="GG-red-SF"/>
    <property type="match status" value="1"/>
</dbReference>
<protein>
    <submittedName>
        <fullName evidence="3">Drug:proton antiporter</fullName>
    </submittedName>
</protein>
<accession>A0A1V2IAM9</accession>
<feature type="region of interest" description="Disordered" evidence="1">
    <location>
        <begin position="75"/>
        <end position="115"/>
    </location>
</feature>
<feature type="domain" description="FAD-binding" evidence="2">
    <location>
        <begin position="16"/>
        <end position="229"/>
    </location>
</feature>
<dbReference type="Gene3D" id="3.50.50.60">
    <property type="entry name" value="FAD/NAD(P)-binding domain"/>
    <property type="match status" value="2"/>
</dbReference>
<organism evidence="3 4">
    <name type="scientific">Pseudofrankia asymbiotica</name>
    <dbReference type="NCBI Taxonomy" id="1834516"/>
    <lineage>
        <taxon>Bacteria</taxon>
        <taxon>Bacillati</taxon>
        <taxon>Actinomycetota</taxon>
        <taxon>Actinomycetes</taxon>
        <taxon>Frankiales</taxon>
        <taxon>Frankiaceae</taxon>
        <taxon>Pseudofrankia</taxon>
    </lineage>
</organism>
<dbReference type="GO" id="GO:0016628">
    <property type="term" value="F:oxidoreductase activity, acting on the CH-CH group of donors, NAD or NADP as acceptor"/>
    <property type="evidence" value="ECO:0007669"/>
    <property type="project" value="InterPro"/>
</dbReference>
<dbReference type="InterPro" id="IPR002938">
    <property type="entry name" value="FAD-bd"/>
</dbReference>
<dbReference type="EMBL" id="MOMC01000029">
    <property type="protein sequence ID" value="ONH29877.1"/>
    <property type="molecule type" value="Genomic_DNA"/>
</dbReference>
<sequence length="471" mass="49751">MTTKTTTRSDGATRADADVIVVGAGPAGSAAAYHLANTGLDVLLLEKASFPRDKVCGDGLTPRAVASLVRMGIDTGPARPATAGPTASGGTDADGADDASGAPAGGTGSDAAEADSGWARNKGLRIVGGGLRLELPWPELASFPDYGLVRPRSDFDELLARTAQKAGARLHEGTTVAGVVREERTGQVVGVTARSGADREPVTYRAPVVVAADGNSARLALSLGIRRRDDRPLGVAVRRYYRSPRTHDDYLESHLELWEGKPNASRLLPGYGWIFGMGDGTSNVGLGILNTTPAFGNTDYRDLLRRWLSALPPEWGYTEDNATGPVRGSALPMGFNRTPHYADGVLLVGDAAGMVNPFNGEGIAYAMESGELAAEVVAQALARTSDAAREKALRQYPEAVRARYGGYYTLGRVFVNLIGNPTVMRVATKYGLPHPVLMRFMLKIMANLTDPRGGDAHDRVINALCRLAPSA</sequence>
<evidence type="ECO:0000259" key="2">
    <source>
        <dbReference type="Pfam" id="PF01494"/>
    </source>
</evidence>
<evidence type="ECO:0000313" key="4">
    <source>
        <dbReference type="Proteomes" id="UP000188929"/>
    </source>
</evidence>
<gene>
    <name evidence="3" type="ORF">BL253_15455</name>
</gene>
<dbReference type="STRING" id="1834516.BL253_15455"/>
<dbReference type="SUPFAM" id="SSF51905">
    <property type="entry name" value="FAD/NAD(P)-binding domain"/>
    <property type="match status" value="1"/>
</dbReference>
<reference evidence="4" key="1">
    <citation type="submission" date="2016-10" db="EMBL/GenBank/DDBJ databases">
        <title>Frankia sp. NRRL B-16386 Genome sequencing.</title>
        <authorList>
            <person name="Ghodhbane-Gtari F."/>
            <person name="Swanson E."/>
            <person name="Gueddou A."/>
            <person name="Hezbri K."/>
            <person name="Ktari K."/>
            <person name="Nouioui I."/>
            <person name="Morris K."/>
            <person name="Simpson S."/>
            <person name="Abebe-Akele F."/>
            <person name="Thomas K."/>
            <person name="Gtari M."/>
            <person name="Tisa L.S."/>
        </authorList>
    </citation>
    <scope>NUCLEOTIDE SEQUENCE [LARGE SCALE GENOMIC DNA]</scope>
    <source>
        <strain evidence="4">NRRL B-16386</strain>
    </source>
</reference>
<comment type="caution">
    <text evidence="3">The sequence shown here is derived from an EMBL/GenBank/DDBJ whole genome shotgun (WGS) entry which is preliminary data.</text>
</comment>
<dbReference type="InterPro" id="IPR011777">
    <property type="entry name" value="Geranylgeranyl_Rdtase_fam"/>
</dbReference>
<dbReference type="InterPro" id="IPR036188">
    <property type="entry name" value="FAD/NAD-bd_sf"/>
</dbReference>
<keyword evidence="4" id="KW-1185">Reference proteome</keyword>
<dbReference type="PRINTS" id="PR00420">
    <property type="entry name" value="RNGMNOXGNASE"/>
</dbReference>
<name>A0A1V2IAM9_9ACTN</name>
<dbReference type="PANTHER" id="PTHR42685:SF22">
    <property type="entry name" value="CONDITIONED MEDIUM FACTOR RECEPTOR 1"/>
    <property type="match status" value="1"/>
</dbReference>
<dbReference type="Pfam" id="PF01494">
    <property type="entry name" value="FAD_binding_3"/>
    <property type="match status" value="1"/>
</dbReference>
<dbReference type="Pfam" id="PF05834">
    <property type="entry name" value="Lycopene_cycl"/>
    <property type="match status" value="1"/>
</dbReference>
<dbReference type="OrthoDB" id="9795712at2"/>
<dbReference type="InterPro" id="IPR050407">
    <property type="entry name" value="Geranylgeranyl_reductase"/>
</dbReference>
<dbReference type="PANTHER" id="PTHR42685">
    <property type="entry name" value="GERANYLGERANYL DIPHOSPHATE REDUCTASE"/>
    <property type="match status" value="1"/>
</dbReference>
<dbReference type="GO" id="GO:0071949">
    <property type="term" value="F:FAD binding"/>
    <property type="evidence" value="ECO:0007669"/>
    <property type="project" value="InterPro"/>
</dbReference>
<evidence type="ECO:0000313" key="3">
    <source>
        <dbReference type="EMBL" id="ONH29877.1"/>
    </source>
</evidence>
<feature type="compositionally biased region" description="Low complexity" evidence="1">
    <location>
        <begin position="75"/>
        <end position="102"/>
    </location>
</feature>